<accession>A0A1I7XTX2</accession>
<protein>
    <submittedName>
        <fullName evidence="3">LPS export ABC transporter periplasmic protein LptC</fullName>
    </submittedName>
</protein>
<keyword evidence="1" id="KW-1133">Transmembrane helix</keyword>
<name>A0A1I7XTX2_HETBA</name>
<evidence type="ECO:0000313" key="2">
    <source>
        <dbReference type="Proteomes" id="UP000095283"/>
    </source>
</evidence>
<dbReference type="PANTHER" id="PTHR38608:SF2">
    <property type="entry name" value="SIGNAL PEPTIDE PROTEIN"/>
    <property type="match status" value="1"/>
</dbReference>
<proteinExistence type="predicted"/>
<dbReference type="WBParaSite" id="Hba_21189">
    <property type="protein sequence ID" value="Hba_21189"/>
    <property type="gene ID" value="Hba_21189"/>
</dbReference>
<evidence type="ECO:0000313" key="3">
    <source>
        <dbReference type="WBParaSite" id="Hba_21189"/>
    </source>
</evidence>
<sequence length="164" mass="18640">MSHDYFFAISTKRDSSRVSCKPCTFVLRLRDKSYINYTLICFLLVMLGMMNSPANSVELYSTNNALKGQISEQDRKTFTEVKDKPVVSYTEDGRKMINGKLEDTDRGNGSNLWSEVLMRSAVRFNIKEYEDVEEQKNEDSDNQGETKVGIVEEAVVANSVLTKP</sequence>
<organism evidence="2 3">
    <name type="scientific">Heterorhabditis bacteriophora</name>
    <name type="common">Entomopathogenic nematode worm</name>
    <dbReference type="NCBI Taxonomy" id="37862"/>
    <lineage>
        <taxon>Eukaryota</taxon>
        <taxon>Metazoa</taxon>
        <taxon>Ecdysozoa</taxon>
        <taxon>Nematoda</taxon>
        <taxon>Chromadorea</taxon>
        <taxon>Rhabditida</taxon>
        <taxon>Rhabditina</taxon>
        <taxon>Rhabditomorpha</taxon>
        <taxon>Strongyloidea</taxon>
        <taxon>Heterorhabditidae</taxon>
        <taxon>Heterorhabditis</taxon>
    </lineage>
</organism>
<reference evidence="3" key="1">
    <citation type="submission" date="2016-11" db="UniProtKB">
        <authorList>
            <consortium name="WormBaseParasite"/>
        </authorList>
    </citation>
    <scope>IDENTIFICATION</scope>
</reference>
<dbReference type="Proteomes" id="UP000095283">
    <property type="component" value="Unplaced"/>
</dbReference>
<keyword evidence="2" id="KW-1185">Reference proteome</keyword>
<keyword evidence="1" id="KW-0812">Transmembrane</keyword>
<evidence type="ECO:0000256" key="1">
    <source>
        <dbReference type="SAM" id="Phobius"/>
    </source>
</evidence>
<dbReference type="PANTHER" id="PTHR38608">
    <property type="entry name" value="PROTEIN CBG07207"/>
    <property type="match status" value="1"/>
</dbReference>
<dbReference type="AlphaFoldDB" id="A0A1I7XTX2"/>
<keyword evidence="1" id="KW-0472">Membrane</keyword>
<feature type="transmembrane region" description="Helical" evidence="1">
    <location>
        <begin position="34"/>
        <end position="54"/>
    </location>
</feature>